<dbReference type="EMBL" id="GBRH01199346">
    <property type="protein sequence ID" value="JAD98549.1"/>
    <property type="molecule type" value="Transcribed_RNA"/>
</dbReference>
<name>A0A0A9ECS9_ARUDO</name>
<organism evidence="1">
    <name type="scientific">Arundo donax</name>
    <name type="common">Giant reed</name>
    <name type="synonym">Donax arundinaceus</name>
    <dbReference type="NCBI Taxonomy" id="35708"/>
    <lineage>
        <taxon>Eukaryota</taxon>
        <taxon>Viridiplantae</taxon>
        <taxon>Streptophyta</taxon>
        <taxon>Embryophyta</taxon>
        <taxon>Tracheophyta</taxon>
        <taxon>Spermatophyta</taxon>
        <taxon>Magnoliopsida</taxon>
        <taxon>Liliopsida</taxon>
        <taxon>Poales</taxon>
        <taxon>Poaceae</taxon>
        <taxon>PACMAD clade</taxon>
        <taxon>Arundinoideae</taxon>
        <taxon>Arundineae</taxon>
        <taxon>Arundo</taxon>
    </lineage>
</organism>
<accession>A0A0A9ECS9</accession>
<proteinExistence type="predicted"/>
<dbReference type="AlphaFoldDB" id="A0A0A9ECS9"/>
<protein>
    <submittedName>
        <fullName evidence="1">Uncharacterized protein</fullName>
    </submittedName>
</protein>
<evidence type="ECO:0000313" key="1">
    <source>
        <dbReference type="EMBL" id="JAD98549.1"/>
    </source>
</evidence>
<reference evidence="1" key="1">
    <citation type="submission" date="2014-09" db="EMBL/GenBank/DDBJ databases">
        <authorList>
            <person name="Magalhaes I.L.F."/>
            <person name="Oliveira U."/>
            <person name="Santos F.R."/>
            <person name="Vidigal T.H.D.A."/>
            <person name="Brescovit A.D."/>
            <person name="Santos A.J."/>
        </authorList>
    </citation>
    <scope>NUCLEOTIDE SEQUENCE</scope>
    <source>
        <tissue evidence="1">Shoot tissue taken approximately 20 cm above the soil surface</tissue>
    </source>
</reference>
<sequence>MTAAAASPLIPTRSPTSMKDFKICWVFSRRNLKGKYLLGTWGCCMGAMVRSCQHTRLRLWSCLNLEAQQFHGSMTMPLDHRMCQQRLLRRIILSRLY</sequence>
<reference evidence="1" key="2">
    <citation type="journal article" date="2015" name="Data Brief">
        <title>Shoot transcriptome of the giant reed, Arundo donax.</title>
        <authorList>
            <person name="Barrero R.A."/>
            <person name="Guerrero F.D."/>
            <person name="Moolhuijzen P."/>
            <person name="Goolsby J.A."/>
            <person name="Tidwell J."/>
            <person name="Bellgard S.E."/>
            <person name="Bellgard M.I."/>
        </authorList>
    </citation>
    <scope>NUCLEOTIDE SEQUENCE</scope>
    <source>
        <tissue evidence="1">Shoot tissue taken approximately 20 cm above the soil surface</tissue>
    </source>
</reference>